<dbReference type="RefSeq" id="WP_012929520.1">
    <property type="nucleotide sequence ID" value="NC_013730.1"/>
</dbReference>
<dbReference type="Proteomes" id="UP000002028">
    <property type="component" value="Chromosome"/>
</dbReference>
<dbReference type="KEGG" id="sli:Slin_5044"/>
<evidence type="ECO:0000313" key="2">
    <source>
        <dbReference type="EMBL" id="ADB41019.1"/>
    </source>
</evidence>
<dbReference type="REBASE" id="35485">
    <property type="entry name" value="Sli74ORF5044P"/>
</dbReference>
<dbReference type="eggNOG" id="COG3440">
    <property type="taxonomic scope" value="Bacteria"/>
</dbReference>
<keyword evidence="3" id="KW-1185">Reference proteome</keyword>
<evidence type="ECO:0000259" key="1">
    <source>
        <dbReference type="Pfam" id="PF13391"/>
    </source>
</evidence>
<name>D2QD13_SPILD</name>
<accession>D2QD13</accession>
<dbReference type="STRING" id="504472.Slin_5044"/>
<dbReference type="EMBL" id="CP001769">
    <property type="protein sequence ID" value="ADB41019.1"/>
    <property type="molecule type" value="Genomic_DNA"/>
</dbReference>
<dbReference type="HOGENOM" id="CLU_1048763_0_0_10"/>
<sequence length="257" mass="29731">MARTDLWTREETILAFNLYFKIPYGTIHGGNPKVRELAELIGRSKGSVGRKMQNLASFDPVQQARGIKGLSHASKLDVEIFNEFVSNWAELAYESEKILAEKHHIPLEEKVEIDEYEWQNRSGKDVVRSVKTRVGQNFFRSTVLNNFDSKCAISGINIPEMLRASHIVPWSKDERARVNPENGLCLSSLYDDAFDRGFIGVSTDYKVILAEKLKRRSKEPYFQEHFGKIDNIAIRQPSKFFPRKEFLEYHLDQIFDK</sequence>
<dbReference type="InterPro" id="IPR003615">
    <property type="entry name" value="HNH_nuc"/>
</dbReference>
<feature type="domain" description="HNH nuclease" evidence="1">
    <location>
        <begin position="151"/>
        <end position="201"/>
    </location>
</feature>
<protein>
    <recommendedName>
        <fullName evidence="1">HNH nuclease domain-containing protein</fullName>
    </recommendedName>
</protein>
<dbReference type="Pfam" id="PF13391">
    <property type="entry name" value="HNH_2"/>
    <property type="match status" value="1"/>
</dbReference>
<dbReference type="AlphaFoldDB" id="D2QD13"/>
<proteinExistence type="predicted"/>
<gene>
    <name evidence="2" type="ordered locus">Slin_5044</name>
</gene>
<organism evidence="2 3">
    <name type="scientific">Spirosoma linguale (strain ATCC 33905 / DSM 74 / LMG 10896 / Claus 1)</name>
    <dbReference type="NCBI Taxonomy" id="504472"/>
    <lineage>
        <taxon>Bacteria</taxon>
        <taxon>Pseudomonadati</taxon>
        <taxon>Bacteroidota</taxon>
        <taxon>Cytophagia</taxon>
        <taxon>Cytophagales</taxon>
        <taxon>Cytophagaceae</taxon>
        <taxon>Spirosoma</taxon>
    </lineage>
</organism>
<reference evidence="2 3" key="1">
    <citation type="journal article" date="2010" name="Stand. Genomic Sci.">
        <title>Complete genome sequence of Spirosoma linguale type strain (1).</title>
        <authorList>
            <person name="Lail K."/>
            <person name="Sikorski J."/>
            <person name="Saunders E."/>
            <person name="Lapidus A."/>
            <person name="Glavina Del Rio T."/>
            <person name="Copeland A."/>
            <person name="Tice H."/>
            <person name="Cheng J.-F."/>
            <person name="Lucas S."/>
            <person name="Nolan M."/>
            <person name="Bruce D."/>
            <person name="Goodwin L."/>
            <person name="Pitluck S."/>
            <person name="Ivanova N."/>
            <person name="Mavromatis K."/>
            <person name="Ovchinnikova G."/>
            <person name="Pati A."/>
            <person name="Chen A."/>
            <person name="Palaniappan K."/>
            <person name="Land M."/>
            <person name="Hauser L."/>
            <person name="Chang Y.-J."/>
            <person name="Jeffries C.D."/>
            <person name="Chain P."/>
            <person name="Brettin T."/>
            <person name="Detter J.C."/>
            <person name="Schuetze A."/>
            <person name="Rohde M."/>
            <person name="Tindall B.J."/>
            <person name="Goeker M."/>
            <person name="Bristow J."/>
            <person name="Eisen J.A."/>
            <person name="Markowitz V."/>
            <person name="Hugenholtz P."/>
            <person name="Kyrpides N.C."/>
            <person name="Klenk H.-P."/>
            <person name="Chen F."/>
        </authorList>
    </citation>
    <scope>NUCLEOTIDE SEQUENCE [LARGE SCALE GENOMIC DNA]</scope>
    <source>
        <strain evidence="3">ATCC 33905 / DSM 74 / LMG 10896 / Claus 1</strain>
    </source>
</reference>
<evidence type="ECO:0000313" key="3">
    <source>
        <dbReference type="Proteomes" id="UP000002028"/>
    </source>
</evidence>